<evidence type="ECO:0000256" key="3">
    <source>
        <dbReference type="SAM" id="SignalP"/>
    </source>
</evidence>
<evidence type="ECO:0000313" key="5">
    <source>
        <dbReference type="Proteomes" id="UP000002358"/>
    </source>
</evidence>
<reference evidence="4" key="1">
    <citation type="submission" date="2021-01" db="UniProtKB">
        <authorList>
            <consortium name="EnsemblMetazoa"/>
        </authorList>
    </citation>
    <scope>IDENTIFICATION</scope>
</reference>
<dbReference type="EnsemblMetazoa" id="XM_001604425">
    <property type="protein sequence ID" value="XP_001604475"/>
    <property type="gene ID" value="LOC100120883"/>
</dbReference>
<evidence type="ECO:0000256" key="1">
    <source>
        <dbReference type="PROSITE-ProRule" id="PRU00497"/>
    </source>
</evidence>
<dbReference type="AlphaFoldDB" id="A0A7M7G9D5"/>
<feature type="region of interest" description="Disordered" evidence="2">
    <location>
        <begin position="308"/>
        <end position="328"/>
    </location>
</feature>
<dbReference type="KEGG" id="nvi:100120883"/>
<dbReference type="OMA" id="FNIEGHQ"/>
<dbReference type="OrthoDB" id="6362401at2759"/>
<feature type="compositionally biased region" description="Basic and acidic residues" evidence="2">
    <location>
        <begin position="319"/>
        <end position="328"/>
    </location>
</feature>
<dbReference type="InterPro" id="IPR000618">
    <property type="entry name" value="Insect_cuticle"/>
</dbReference>
<evidence type="ECO:0000256" key="2">
    <source>
        <dbReference type="SAM" id="MobiDB-lite"/>
    </source>
</evidence>
<sequence>MIYVKSEYLWCFVIGVCIFTDAQNVTENEIRPYEFTFNIVDFQHRSEKKDDDGLITGEYGFITADGIYHETAYATDKTGDFIITKMRHRKITSLKDAEEIFKDKPEQAKMLAEALVKSCASCEIPELERQETSSFVKAETTTTIPKKVEVRLDKKLDLAMKEMMKVLSKKADMVQTDNTEDKFSRKEKKLSGISDRSGKELSPLINNTTNEIIRDMMDAAKKVLENVGPENEREKLTSDEVLEKMANDLFYRFNYTITSHGHWEDGFRDGRKDGEYNAKFKEGIDTHVKYISNEFGHQPNITLVPRQEKTIDDDNTDNEENKTTTKEEPYRGHYFNWFKK</sequence>
<keyword evidence="3" id="KW-0732">Signal</keyword>
<dbReference type="PROSITE" id="PS51155">
    <property type="entry name" value="CHIT_BIND_RR_2"/>
    <property type="match status" value="1"/>
</dbReference>
<evidence type="ECO:0000313" key="4">
    <source>
        <dbReference type="EnsemblMetazoa" id="XP_001604475"/>
    </source>
</evidence>
<dbReference type="Proteomes" id="UP000002358">
    <property type="component" value="Unassembled WGS sequence"/>
</dbReference>
<dbReference type="Pfam" id="PF00379">
    <property type="entry name" value="Chitin_bind_4"/>
    <property type="match status" value="2"/>
</dbReference>
<accession>A0A7M7G9D5</accession>
<feature type="region of interest" description="Disordered" evidence="2">
    <location>
        <begin position="177"/>
        <end position="197"/>
    </location>
</feature>
<keyword evidence="5" id="KW-1185">Reference proteome</keyword>
<gene>
    <name evidence="4" type="primary">100120883</name>
</gene>
<feature type="signal peptide" evidence="3">
    <location>
        <begin position="1"/>
        <end position="22"/>
    </location>
</feature>
<dbReference type="GO" id="GO:0042302">
    <property type="term" value="F:structural constituent of cuticle"/>
    <property type="evidence" value="ECO:0007669"/>
    <property type="project" value="UniProtKB-UniRule"/>
</dbReference>
<proteinExistence type="predicted"/>
<keyword evidence="1" id="KW-0193">Cuticle</keyword>
<organism evidence="4 5">
    <name type="scientific">Nasonia vitripennis</name>
    <name type="common">Parasitic wasp</name>
    <dbReference type="NCBI Taxonomy" id="7425"/>
    <lineage>
        <taxon>Eukaryota</taxon>
        <taxon>Metazoa</taxon>
        <taxon>Ecdysozoa</taxon>
        <taxon>Arthropoda</taxon>
        <taxon>Hexapoda</taxon>
        <taxon>Insecta</taxon>
        <taxon>Pterygota</taxon>
        <taxon>Neoptera</taxon>
        <taxon>Endopterygota</taxon>
        <taxon>Hymenoptera</taxon>
        <taxon>Apocrita</taxon>
        <taxon>Proctotrupomorpha</taxon>
        <taxon>Chalcidoidea</taxon>
        <taxon>Pteromalidae</taxon>
        <taxon>Pteromalinae</taxon>
        <taxon>Nasonia</taxon>
    </lineage>
</organism>
<feature type="chain" id="PRO_5029757215" evidence="3">
    <location>
        <begin position="23"/>
        <end position="340"/>
    </location>
</feature>
<protein>
    <submittedName>
        <fullName evidence="4">Uncharacterized protein</fullName>
    </submittedName>
</protein>
<dbReference type="InParanoid" id="A0A7M7G9D5"/>
<name>A0A7M7G9D5_NASVI</name>